<protein>
    <submittedName>
        <fullName evidence="1">Uncharacterized protein</fullName>
    </submittedName>
</protein>
<gene>
    <name evidence="1" type="ORF">PIB30_096882</name>
</gene>
<proteinExistence type="predicted"/>
<dbReference type="Proteomes" id="UP001341840">
    <property type="component" value="Unassembled WGS sequence"/>
</dbReference>
<name>A0ABU6UVK7_9FABA</name>
<reference evidence="1 2" key="1">
    <citation type="journal article" date="2023" name="Plants (Basel)">
        <title>Bridging the Gap: Combining Genomics and Transcriptomics Approaches to Understand Stylosanthes scabra, an Orphan Legume from the Brazilian Caatinga.</title>
        <authorList>
            <person name="Ferreira-Neto J.R.C."/>
            <person name="da Silva M.D."/>
            <person name="Binneck E."/>
            <person name="de Melo N.F."/>
            <person name="da Silva R.H."/>
            <person name="de Melo A.L.T.M."/>
            <person name="Pandolfi V."/>
            <person name="Bustamante F.O."/>
            <person name="Brasileiro-Vidal A.C."/>
            <person name="Benko-Iseppon A.M."/>
        </authorList>
    </citation>
    <scope>NUCLEOTIDE SEQUENCE [LARGE SCALE GENOMIC DNA]</scope>
    <source>
        <tissue evidence="1">Leaves</tissue>
    </source>
</reference>
<accession>A0ABU6UVK7</accession>
<dbReference type="EMBL" id="JASCZI010123165">
    <property type="protein sequence ID" value="MED6165156.1"/>
    <property type="molecule type" value="Genomic_DNA"/>
</dbReference>
<evidence type="ECO:0000313" key="2">
    <source>
        <dbReference type="Proteomes" id="UP001341840"/>
    </source>
</evidence>
<keyword evidence="2" id="KW-1185">Reference proteome</keyword>
<sequence length="102" mass="11441">MGKKDDSKLEDILGAMGTRGCAWMLKQSGGTAYARVELGIQRTLSLRKTLKECLCREISAHDDHVETPNHKRLRKALGRKVASSKKYVLGVIRDIYWIGRVG</sequence>
<comment type="caution">
    <text evidence="1">The sequence shown here is derived from an EMBL/GenBank/DDBJ whole genome shotgun (WGS) entry which is preliminary data.</text>
</comment>
<organism evidence="1 2">
    <name type="scientific">Stylosanthes scabra</name>
    <dbReference type="NCBI Taxonomy" id="79078"/>
    <lineage>
        <taxon>Eukaryota</taxon>
        <taxon>Viridiplantae</taxon>
        <taxon>Streptophyta</taxon>
        <taxon>Embryophyta</taxon>
        <taxon>Tracheophyta</taxon>
        <taxon>Spermatophyta</taxon>
        <taxon>Magnoliopsida</taxon>
        <taxon>eudicotyledons</taxon>
        <taxon>Gunneridae</taxon>
        <taxon>Pentapetalae</taxon>
        <taxon>rosids</taxon>
        <taxon>fabids</taxon>
        <taxon>Fabales</taxon>
        <taxon>Fabaceae</taxon>
        <taxon>Papilionoideae</taxon>
        <taxon>50 kb inversion clade</taxon>
        <taxon>dalbergioids sensu lato</taxon>
        <taxon>Dalbergieae</taxon>
        <taxon>Pterocarpus clade</taxon>
        <taxon>Stylosanthes</taxon>
    </lineage>
</organism>
<evidence type="ECO:0000313" key="1">
    <source>
        <dbReference type="EMBL" id="MED6165156.1"/>
    </source>
</evidence>